<evidence type="ECO:0000313" key="2">
    <source>
        <dbReference type="EMBL" id="GAD03479.1"/>
    </source>
</evidence>
<dbReference type="Gene3D" id="1.20.1640.10">
    <property type="entry name" value="Multidrug efflux transporter AcrB transmembrane domain"/>
    <property type="match status" value="1"/>
</dbReference>
<dbReference type="SUPFAM" id="SSF82866">
    <property type="entry name" value="Multidrug efflux transporter AcrB transmembrane domain"/>
    <property type="match status" value="1"/>
</dbReference>
<keyword evidence="3" id="KW-1185">Reference proteome</keyword>
<evidence type="ECO:0000313" key="3">
    <source>
        <dbReference type="Proteomes" id="UP000014461"/>
    </source>
</evidence>
<reference evidence="2" key="1">
    <citation type="journal article" date="2013" name="Genome Announc.">
        <title>Draft Genome Sequence of Agarivorans albus Strain MKT 106T, an Agarolytic Marine Bacterium.</title>
        <authorList>
            <person name="Yasuike M."/>
            <person name="Nakamura Y."/>
            <person name="Kai W."/>
            <person name="Fujiwara A."/>
            <person name="Fukui Y."/>
            <person name="Satomi M."/>
            <person name="Sano M."/>
        </authorList>
    </citation>
    <scope>NUCLEOTIDE SEQUENCE [LARGE SCALE GENOMIC DNA]</scope>
</reference>
<proteinExistence type="predicted"/>
<dbReference type="STRING" id="1331007.AALB_3559"/>
<feature type="transmembrane region" description="Helical" evidence="1">
    <location>
        <begin position="24"/>
        <end position="47"/>
    </location>
</feature>
<dbReference type="PANTHER" id="PTHR32063:SF11">
    <property type="entry name" value="CATION OR DRUG EFFLUX SYSTEM PROTEIN"/>
    <property type="match status" value="1"/>
</dbReference>
<dbReference type="AlphaFoldDB" id="R9PQ57"/>
<sequence>MLAVPIAILGAFVYIWIMGSDVNLYTQIGLVLLIGLACKNAILIVEFAKQLREGGMSIRDAAVKAARLRFRAVLMTAFSFILGVIPLVIATGAGAASRISLGYAVMGGMIAATIVGTCLVPVFYVMLQGLREKVKGVKDAEDQ</sequence>
<dbReference type="GO" id="GO:0042910">
    <property type="term" value="F:xenobiotic transmembrane transporter activity"/>
    <property type="evidence" value="ECO:0007669"/>
    <property type="project" value="TreeGrafter"/>
</dbReference>
<keyword evidence="1" id="KW-1133">Transmembrane helix</keyword>
<name>R9PQ57_AGAAL</name>
<dbReference type="Pfam" id="PF00873">
    <property type="entry name" value="ACR_tran"/>
    <property type="match status" value="1"/>
</dbReference>
<dbReference type="InterPro" id="IPR001036">
    <property type="entry name" value="Acrflvin-R"/>
</dbReference>
<comment type="caution">
    <text evidence="2">The sequence shown here is derived from an EMBL/GenBank/DDBJ whole genome shotgun (WGS) entry which is preliminary data.</text>
</comment>
<dbReference type="PANTHER" id="PTHR32063">
    <property type="match status" value="1"/>
</dbReference>
<keyword evidence="1" id="KW-0472">Membrane</keyword>
<evidence type="ECO:0000256" key="1">
    <source>
        <dbReference type="SAM" id="Phobius"/>
    </source>
</evidence>
<dbReference type="Proteomes" id="UP000014461">
    <property type="component" value="Unassembled WGS sequence"/>
</dbReference>
<protein>
    <submittedName>
        <fullName evidence="2">Inner membrane transporter CmeB</fullName>
    </submittedName>
</protein>
<accession>R9PQ57</accession>
<dbReference type="EMBL" id="BARX01000028">
    <property type="protein sequence ID" value="GAD03479.1"/>
    <property type="molecule type" value="Genomic_DNA"/>
</dbReference>
<keyword evidence="1" id="KW-0812">Transmembrane</keyword>
<dbReference type="GO" id="GO:0005886">
    <property type="term" value="C:plasma membrane"/>
    <property type="evidence" value="ECO:0007669"/>
    <property type="project" value="TreeGrafter"/>
</dbReference>
<feature type="transmembrane region" description="Helical" evidence="1">
    <location>
        <begin position="101"/>
        <end position="127"/>
    </location>
</feature>
<organism evidence="2 3">
    <name type="scientific">Agarivorans albus MKT 106</name>
    <dbReference type="NCBI Taxonomy" id="1331007"/>
    <lineage>
        <taxon>Bacteria</taxon>
        <taxon>Pseudomonadati</taxon>
        <taxon>Pseudomonadota</taxon>
        <taxon>Gammaproteobacteria</taxon>
        <taxon>Alteromonadales</taxon>
        <taxon>Alteromonadaceae</taxon>
        <taxon>Agarivorans</taxon>
    </lineage>
</organism>
<feature type="transmembrane region" description="Helical" evidence="1">
    <location>
        <begin position="68"/>
        <end position="89"/>
    </location>
</feature>
<gene>
    <name evidence="2" type="ORF">AALB_3559</name>
</gene>